<accession>A0A0G0MR95</accession>
<name>A0A0G0MR95_9BACT</name>
<gene>
    <name evidence="2" type="ORF">US99_C0082G0001</name>
</gene>
<feature type="non-terminal residue" evidence="2">
    <location>
        <position position="231"/>
    </location>
</feature>
<evidence type="ECO:0000259" key="1">
    <source>
        <dbReference type="Pfam" id="PF12706"/>
    </source>
</evidence>
<dbReference type="InterPro" id="IPR036866">
    <property type="entry name" value="RibonucZ/Hydroxyglut_hydro"/>
</dbReference>
<proteinExistence type="predicted"/>
<dbReference type="EMBL" id="LBVC01000082">
    <property type="protein sequence ID" value="KKQ76169.1"/>
    <property type="molecule type" value="Genomic_DNA"/>
</dbReference>
<feature type="domain" description="Metallo-beta-lactamase" evidence="1">
    <location>
        <begin position="47"/>
        <end position="208"/>
    </location>
</feature>
<dbReference type="Pfam" id="PF12706">
    <property type="entry name" value="Lactamase_B_2"/>
    <property type="match status" value="1"/>
</dbReference>
<organism evidence="2 3">
    <name type="scientific">Candidatus Daviesbacteria bacterium GW2011_GWF2_38_6</name>
    <dbReference type="NCBI Taxonomy" id="1618432"/>
    <lineage>
        <taxon>Bacteria</taxon>
        <taxon>Candidatus Daviesiibacteriota</taxon>
    </lineage>
</organism>
<dbReference type="Proteomes" id="UP000034324">
    <property type="component" value="Unassembled WGS sequence"/>
</dbReference>
<dbReference type="GO" id="GO:0042781">
    <property type="term" value="F:3'-tRNA processing endoribonuclease activity"/>
    <property type="evidence" value="ECO:0007669"/>
    <property type="project" value="TreeGrafter"/>
</dbReference>
<dbReference type="PANTHER" id="PTHR46018:SF2">
    <property type="entry name" value="ZINC PHOSPHODIESTERASE ELAC PROTEIN 1"/>
    <property type="match status" value="1"/>
</dbReference>
<dbReference type="PANTHER" id="PTHR46018">
    <property type="entry name" value="ZINC PHOSPHODIESTERASE ELAC PROTEIN 1"/>
    <property type="match status" value="1"/>
</dbReference>
<comment type="caution">
    <text evidence="2">The sequence shown here is derived from an EMBL/GenBank/DDBJ whole genome shotgun (WGS) entry which is preliminary data.</text>
</comment>
<dbReference type="Gene3D" id="3.60.15.10">
    <property type="entry name" value="Ribonuclease Z/Hydroxyacylglutathione hydrolase-like"/>
    <property type="match status" value="1"/>
</dbReference>
<dbReference type="CDD" id="cd16272">
    <property type="entry name" value="RNaseZ_MBL-fold"/>
    <property type="match status" value="1"/>
</dbReference>
<dbReference type="InterPro" id="IPR001279">
    <property type="entry name" value="Metallo-B-lactamas"/>
</dbReference>
<reference evidence="2 3" key="1">
    <citation type="journal article" date="2015" name="Nature">
        <title>rRNA introns, odd ribosomes, and small enigmatic genomes across a large radiation of phyla.</title>
        <authorList>
            <person name="Brown C.T."/>
            <person name="Hug L.A."/>
            <person name="Thomas B.C."/>
            <person name="Sharon I."/>
            <person name="Castelle C.J."/>
            <person name="Singh A."/>
            <person name="Wilkins M.J."/>
            <person name="Williams K.H."/>
            <person name="Banfield J.F."/>
        </authorList>
    </citation>
    <scope>NUCLEOTIDE SEQUENCE [LARGE SCALE GENOMIC DNA]</scope>
</reference>
<evidence type="ECO:0000313" key="3">
    <source>
        <dbReference type="Proteomes" id="UP000034324"/>
    </source>
</evidence>
<dbReference type="SUPFAM" id="SSF56281">
    <property type="entry name" value="Metallo-hydrolase/oxidoreductase"/>
    <property type="match status" value="1"/>
</dbReference>
<sequence length="231" mass="25956">MKIVFLGTNGWYTTPTGNTPCILIDSSEGYIILDAGNGFHKIGDYIKQQKPIFLFISHFHLDHVEGLHTLSKFDFPQGIDVFVGAGRKRDFEILVNKPYTKRIKSIRLHELSEGNHNITFPVTVIEQFHGYRDHGFRVELEGKIIAYSGDCGISTGSYKLAEKADVLIHECSFAIDKPSAKIWGHVGPEQAAEIARDSGVGKLILTHFDPVEYPTQESRLEAKERAKKIFP</sequence>
<evidence type="ECO:0000313" key="2">
    <source>
        <dbReference type="EMBL" id="KKQ76169.1"/>
    </source>
</evidence>
<protein>
    <submittedName>
        <fullName evidence="2">Beta-lactamase domain protein</fullName>
    </submittedName>
</protein>
<dbReference type="AlphaFoldDB" id="A0A0G0MR95"/>